<accession>H8ZFF4</accession>
<reference evidence="1" key="1">
    <citation type="submission" date="2011-03" db="EMBL/GenBank/DDBJ databases">
        <title>The Genome Sequence of Nematocida sp1 strain ERTm2.</title>
        <authorList>
            <consortium name="The Broad Institute Genome Sequencing Platform"/>
            <consortium name="The Broad Institute Genome Sequencing Center for Infectious Disease"/>
            <person name="Cuomo C."/>
            <person name="Troemel E."/>
            <person name="Young S.K."/>
            <person name="Zeng Q."/>
            <person name="Gargeya S."/>
            <person name="Fitzgerald M."/>
            <person name="Haas B."/>
            <person name="Abouelleil A."/>
            <person name="Alvarado L."/>
            <person name="Arachchi H.M."/>
            <person name="Berlin A."/>
            <person name="Brown A."/>
            <person name="Chapman S.B."/>
            <person name="Chen Z."/>
            <person name="Dunbar C."/>
            <person name="Freedman E."/>
            <person name="Gearin G."/>
            <person name="Gellesch M."/>
            <person name="Goldberg J."/>
            <person name="Griggs A."/>
            <person name="Gujja S."/>
            <person name="Heilman E.R."/>
            <person name="Heiman D."/>
            <person name="Howarth C."/>
            <person name="Larson L."/>
            <person name="Lui A."/>
            <person name="MacDonald P.J.P."/>
            <person name="Mehta T."/>
            <person name="Montmayeur A."/>
            <person name="Murphy C."/>
            <person name="Neiman D."/>
            <person name="Pearson M."/>
            <person name="Priest M."/>
            <person name="Roberts A."/>
            <person name="Saif S."/>
            <person name="Shea T."/>
            <person name="Shenoy N."/>
            <person name="Sisk P."/>
            <person name="Stolte C."/>
            <person name="Sykes S."/>
            <person name="White J."/>
            <person name="Yandava C."/>
            <person name="Wortman J."/>
            <person name="Nusbaum C."/>
            <person name="Birren B."/>
        </authorList>
    </citation>
    <scope>NUCLEOTIDE SEQUENCE</scope>
    <source>
        <strain evidence="1">ERTm2</strain>
    </source>
</reference>
<dbReference type="EMBL" id="AKIJ01000004">
    <property type="protein sequence ID" value="KFG25965.1"/>
    <property type="molecule type" value="Genomic_DNA"/>
</dbReference>
<dbReference type="OrthoDB" id="2186408at2759"/>
<dbReference type="Proteomes" id="UP000054524">
    <property type="component" value="Unassembled WGS sequence"/>
</dbReference>
<evidence type="ECO:0000313" key="2">
    <source>
        <dbReference type="EMBL" id="KFG25965.1"/>
    </source>
</evidence>
<evidence type="ECO:0000313" key="1">
    <source>
        <dbReference type="EMBL" id="EHY64706.1"/>
    </source>
</evidence>
<reference evidence="2" key="2">
    <citation type="submission" date="2012-10" db="EMBL/GenBank/DDBJ databases">
        <authorList>
            <consortium name="The Broad Institute Genome Sequencing Platform"/>
            <consortium name="The Broad Institute Genome Sequencing Center for Infectious Disease"/>
            <person name="Cuomo C."/>
            <person name="Troemel E."/>
            <person name="Walker B."/>
            <person name="Young S.K."/>
            <person name="Zeng Q."/>
            <person name="Gargeya S."/>
            <person name="Fitzgerald M."/>
            <person name="Haas B."/>
            <person name="Abouelleil A."/>
            <person name="Alvarado L."/>
            <person name="Arachchi H.M."/>
            <person name="Berlin A.M."/>
            <person name="Chapman S.B."/>
            <person name="Goldberg J."/>
            <person name="Griggs A."/>
            <person name="Gujja S."/>
            <person name="Hansen M."/>
            <person name="Howarth C."/>
            <person name="Imamovic A."/>
            <person name="Larimer J."/>
            <person name="McCowan C."/>
            <person name="Murphy C."/>
            <person name="Neiman D."/>
            <person name="Pearson M."/>
            <person name="Priest M."/>
            <person name="Roberts A."/>
            <person name="Saif S."/>
            <person name="Shea T."/>
            <person name="Sisk P."/>
            <person name="Sykes S."/>
            <person name="Wortman J."/>
            <person name="Nusbaum C."/>
            <person name="Birren B."/>
        </authorList>
    </citation>
    <scope>NUCLEOTIDE SEQUENCE</scope>
    <source>
        <strain evidence="2">ERTm6</strain>
    </source>
</reference>
<evidence type="ECO:0000313" key="3">
    <source>
        <dbReference type="Proteomes" id="UP000054524"/>
    </source>
</evidence>
<dbReference type="Proteomes" id="UP000005622">
    <property type="component" value="Unassembled WGS sequence"/>
</dbReference>
<protein>
    <submittedName>
        <fullName evidence="1">Uncharacterized protein</fullName>
    </submittedName>
</protein>
<keyword evidence="3" id="KW-1185">Reference proteome</keyword>
<organism evidence="1">
    <name type="scientific">Nematocida ausubeli (strain ATCC PRA-371 / ERTm2)</name>
    <name type="common">Nematode killer fungus</name>
    <dbReference type="NCBI Taxonomy" id="1913371"/>
    <lineage>
        <taxon>Eukaryota</taxon>
        <taxon>Fungi</taxon>
        <taxon>Fungi incertae sedis</taxon>
        <taxon>Microsporidia</taxon>
        <taxon>Nematocida</taxon>
    </lineage>
</organism>
<gene>
    <name evidence="1" type="ORF">NERG_02325</name>
    <name evidence="2" type="ORF">NESG_01955</name>
</gene>
<proteinExistence type="predicted"/>
<dbReference type="HOGENOM" id="CLU_2622585_0_0_1"/>
<dbReference type="EMBL" id="JH604639">
    <property type="protein sequence ID" value="EHY64706.1"/>
    <property type="molecule type" value="Genomic_DNA"/>
</dbReference>
<accession>A0A086J1E7</accession>
<dbReference type="AlphaFoldDB" id="H8ZFF4"/>
<reference evidence="2 3" key="3">
    <citation type="journal article" date="2014" name="Genome Announc.">
        <title>Genome Sequence of the Microsporidian Species Nematocida sp1 Strain ERTm6 (ATCC PRA-372).</title>
        <authorList>
            <person name="Bakowski M.A."/>
            <person name="Priest M."/>
            <person name="Young S."/>
            <person name="Cuomo C.A."/>
            <person name="Troemel E.R."/>
        </authorList>
    </citation>
    <scope>NUCLEOTIDE SEQUENCE [LARGE SCALE GENOMIC DNA]</scope>
    <source>
        <strain evidence="2 3">ERTm6</strain>
    </source>
</reference>
<sequence>MTVPKKTALRSLHNIVEELSGILHKISEQQEVDGEISRFVQSVEDLKGYFEEIDCKECPPGQDLGIGSRSILSHLEDN</sequence>
<name>H8ZFF4_NEMA1</name>